<dbReference type="EMBL" id="FNDE01000045">
    <property type="protein sequence ID" value="SDH70637.1"/>
    <property type="molecule type" value="Genomic_DNA"/>
</dbReference>
<organism evidence="2 3">
    <name type="scientific">Aneurinibacillus thermoaerophilus</name>
    <dbReference type="NCBI Taxonomy" id="143495"/>
    <lineage>
        <taxon>Bacteria</taxon>
        <taxon>Bacillati</taxon>
        <taxon>Bacillota</taxon>
        <taxon>Bacilli</taxon>
        <taxon>Bacillales</taxon>
        <taxon>Paenibacillaceae</taxon>
        <taxon>Aneurinibacillus group</taxon>
        <taxon>Aneurinibacillus</taxon>
    </lineage>
</organism>
<dbReference type="OrthoDB" id="9958355at2"/>
<dbReference type="GeneID" id="97143490"/>
<keyword evidence="1" id="KW-0614">Plasmid</keyword>
<dbReference type="RefSeq" id="WP_091261277.1">
    <property type="nucleotide sequence ID" value="NZ_CP080765.1"/>
</dbReference>
<dbReference type="AlphaFoldDB" id="A0A1G8EL93"/>
<protein>
    <submittedName>
        <fullName evidence="2">Uncharacterized protein</fullName>
    </submittedName>
</protein>
<proteinExistence type="predicted"/>
<accession>A0A1G8EL93</accession>
<dbReference type="EMBL" id="CP080765">
    <property type="protein sequence ID" value="QYY44752.1"/>
    <property type="molecule type" value="Genomic_DNA"/>
</dbReference>
<reference evidence="2 3" key="1">
    <citation type="submission" date="2016-10" db="EMBL/GenBank/DDBJ databases">
        <authorList>
            <person name="de Groot N.N."/>
        </authorList>
    </citation>
    <scope>NUCLEOTIDE SEQUENCE [LARGE SCALE GENOMIC DNA]</scope>
    <source>
        <strain evidence="2 3">L 420-91</strain>
    </source>
</reference>
<name>A0A1G8EL93_ANETH</name>
<evidence type="ECO:0000313" key="4">
    <source>
        <dbReference type="Proteomes" id="UP000826616"/>
    </source>
</evidence>
<dbReference type="Proteomes" id="UP000198956">
    <property type="component" value="Unassembled WGS sequence"/>
</dbReference>
<evidence type="ECO:0000313" key="3">
    <source>
        <dbReference type="Proteomes" id="UP000198956"/>
    </source>
</evidence>
<evidence type="ECO:0000313" key="1">
    <source>
        <dbReference type="EMBL" id="QYY44752.1"/>
    </source>
</evidence>
<evidence type="ECO:0000313" key="2">
    <source>
        <dbReference type="EMBL" id="SDH70637.1"/>
    </source>
</evidence>
<sequence length="76" mass="9369">MQQITIFEIEEQPFVPDPNKTYSPGELSAMGIEWTMEDARRWENEVWKVYHREWKKRNFINWFKAIDIYKSERDGK</sequence>
<keyword evidence="4" id="KW-1185">Reference proteome</keyword>
<dbReference type="Proteomes" id="UP000826616">
    <property type="component" value="Plasmid pAT1"/>
</dbReference>
<gene>
    <name evidence="1" type="ORF">K3F53_19100</name>
    <name evidence="2" type="ORF">SAMN04489735_104528</name>
</gene>
<geneLocation type="plasmid" evidence="1 4">
    <name>pAT1</name>
</geneLocation>
<reference evidence="1 4" key="2">
    <citation type="submission" date="2021-08" db="EMBL/GenBank/DDBJ databases">
        <title>Complete genome sequence of the strain Aneurinibacillus thermoaerophilus CCM 8960.</title>
        <authorList>
            <person name="Musilova J."/>
            <person name="Kourilova X."/>
            <person name="Pernicova I."/>
            <person name="Bezdicek M."/>
            <person name="Lengerova M."/>
            <person name="Obruca S."/>
            <person name="Sedlar K."/>
        </authorList>
    </citation>
    <scope>NUCLEOTIDE SEQUENCE [LARGE SCALE GENOMIC DNA]</scope>
    <source>
        <strain evidence="1 4">CCM 8960</strain>
        <plasmid evidence="1 4">pAT1</plasmid>
    </source>
</reference>